<evidence type="ECO:0000256" key="1">
    <source>
        <dbReference type="SAM" id="MobiDB-lite"/>
    </source>
</evidence>
<keyword evidence="4" id="KW-1185">Reference proteome</keyword>
<dbReference type="Pfam" id="PF13466">
    <property type="entry name" value="STAS_2"/>
    <property type="match status" value="1"/>
</dbReference>
<evidence type="ECO:0000313" key="4">
    <source>
        <dbReference type="Proteomes" id="UP001551482"/>
    </source>
</evidence>
<name>A0ABV3DUT5_9ACTN</name>
<dbReference type="InterPro" id="IPR036513">
    <property type="entry name" value="STAS_dom_sf"/>
</dbReference>
<dbReference type="Gene3D" id="3.30.750.24">
    <property type="entry name" value="STAS domain"/>
    <property type="match status" value="1"/>
</dbReference>
<sequence length="146" mass="15376">MKVRVVAGAVVVDIGALVRADVPGLCARVDEMLARVPGARLVCDVGADCRADLALVDALARLRLLARRRDRAYQIRDAPPALTDLLGLVGLRGAVPVTGPPGLPGPLNRAPAAPDRALRLQAVREPEEGEQALGVEERVEADDPTL</sequence>
<accession>A0ABV3DUT5</accession>
<feature type="region of interest" description="Disordered" evidence="1">
    <location>
        <begin position="123"/>
        <end position="146"/>
    </location>
</feature>
<reference evidence="3 4" key="1">
    <citation type="submission" date="2024-06" db="EMBL/GenBank/DDBJ databases">
        <title>The Natural Products Discovery Center: Release of the First 8490 Sequenced Strains for Exploring Actinobacteria Biosynthetic Diversity.</title>
        <authorList>
            <person name="Kalkreuter E."/>
            <person name="Kautsar S.A."/>
            <person name="Yang D."/>
            <person name="Bader C.D."/>
            <person name="Teijaro C.N."/>
            <person name="Fluegel L."/>
            <person name="Davis C.M."/>
            <person name="Simpson J.R."/>
            <person name="Lauterbach L."/>
            <person name="Steele A.D."/>
            <person name="Gui C."/>
            <person name="Meng S."/>
            <person name="Li G."/>
            <person name="Viehrig K."/>
            <person name="Ye F."/>
            <person name="Su P."/>
            <person name="Kiefer A.F."/>
            <person name="Nichols A."/>
            <person name="Cepeda A.J."/>
            <person name="Yan W."/>
            <person name="Fan B."/>
            <person name="Jiang Y."/>
            <person name="Adhikari A."/>
            <person name="Zheng C.-J."/>
            <person name="Schuster L."/>
            <person name="Cowan T.M."/>
            <person name="Smanski M.J."/>
            <person name="Chevrette M.G."/>
            <person name="De Carvalho L.P.S."/>
            <person name="Shen B."/>
        </authorList>
    </citation>
    <scope>NUCLEOTIDE SEQUENCE [LARGE SCALE GENOMIC DNA]</scope>
    <source>
        <strain evidence="3 4">NPDC048946</strain>
    </source>
</reference>
<protein>
    <submittedName>
        <fullName evidence="3">STAS domain-containing protein</fullName>
    </submittedName>
</protein>
<gene>
    <name evidence="3" type="ORF">AB0C36_39215</name>
</gene>
<dbReference type="InterPro" id="IPR058548">
    <property type="entry name" value="MlaB-like_STAS"/>
</dbReference>
<feature type="domain" description="MlaB-like STAS" evidence="2">
    <location>
        <begin position="15"/>
        <end position="91"/>
    </location>
</feature>
<evidence type="ECO:0000259" key="2">
    <source>
        <dbReference type="Pfam" id="PF13466"/>
    </source>
</evidence>
<dbReference type="Proteomes" id="UP001551482">
    <property type="component" value="Unassembled WGS sequence"/>
</dbReference>
<organism evidence="3 4">
    <name type="scientific">Streptodolium elevatio</name>
    <dbReference type="NCBI Taxonomy" id="3157996"/>
    <lineage>
        <taxon>Bacteria</taxon>
        <taxon>Bacillati</taxon>
        <taxon>Actinomycetota</taxon>
        <taxon>Actinomycetes</taxon>
        <taxon>Kitasatosporales</taxon>
        <taxon>Streptomycetaceae</taxon>
        <taxon>Streptodolium</taxon>
    </lineage>
</organism>
<comment type="caution">
    <text evidence="3">The sequence shown here is derived from an EMBL/GenBank/DDBJ whole genome shotgun (WGS) entry which is preliminary data.</text>
</comment>
<evidence type="ECO:0000313" key="3">
    <source>
        <dbReference type="EMBL" id="MEU8139516.1"/>
    </source>
</evidence>
<dbReference type="EMBL" id="JBEZFP010000180">
    <property type="protein sequence ID" value="MEU8139516.1"/>
    <property type="molecule type" value="Genomic_DNA"/>
</dbReference>
<dbReference type="RefSeq" id="WP_358363661.1">
    <property type="nucleotide sequence ID" value="NZ_JBEZFP010000180.1"/>
</dbReference>
<proteinExistence type="predicted"/>